<evidence type="ECO:0000256" key="4">
    <source>
        <dbReference type="ARBA" id="ARBA00022801"/>
    </source>
</evidence>
<evidence type="ECO:0000256" key="5">
    <source>
        <dbReference type="ARBA" id="ARBA00022807"/>
    </source>
</evidence>
<dbReference type="Gene3D" id="3.90.1720.10">
    <property type="entry name" value="endopeptidase domain like (from Nostoc punctiforme)"/>
    <property type="match status" value="1"/>
</dbReference>
<protein>
    <submittedName>
        <fullName evidence="7">NlpC/P60 family protein</fullName>
    </submittedName>
</protein>
<evidence type="ECO:0000256" key="1">
    <source>
        <dbReference type="ARBA" id="ARBA00007074"/>
    </source>
</evidence>
<proteinExistence type="inferred from homology"/>
<accession>A0A413SXP4</accession>
<dbReference type="RefSeq" id="WP_118400708.1">
    <property type="nucleotide sequence ID" value="NZ_CABJGD010000025.1"/>
</dbReference>
<dbReference type="InterPro" id="IPR052062">
    <property type="entry name" value="Murein_DD/LD_carboxypeptidase"/>
</dbReference>
<keyword evidence="5" id="KW-0788">Thiol protease</keyword>
<evidence type="ECO:0000259" key="6">
    <source>
        <dbReference type="PROSITE" id="PS51935"/>
    </source>
</evidence>
<dbReference type="GO" id="GO:0006508">
    <property type="term" value="P:proteolysis"/>
    <property type="evidence" value="ECO:0007669"/>
    <property type="project" value="UniProtKB-KW"/>
</dbReference>
<name>A0A413SXP4_9BACT</name>
<gene>
    <name evidence="7" type="ORF">DW921_11040</name>
</gene>
<dbReference type="PROSITE" id="PS51935">
    <property type="entry name" value="NLPC_P60"/>
    <property type="match status" value="1"/>
</dbReference>
<reference evidence="7 8" key="1">
    <citation type="submission" date="2018-08" db="EMBL/GenBank/DDBJ databases">
        <title>A genome reference for cultivated species of the human gut microbiota.</title>
        <authorList>
            <person name="Zou Y."/>
            <person name="Xue W."/>
            <person name="Luo G."/>
        </authorList>
    </citation>
    <scope>NUCLEOTIDE SEQUENCE [LARGE SCALE GENOMIC DNA]</scope>
    <source>
        <strain evidence="7 8">AM42-38</strain>
    </source>
</reference>
<evidence type="ECO:0000256" key="3">
    <source>
        <dbReference type="ARBA" id="ARBA00022729"/>
    </source>
</evidence>
<dbReference type="GO" id="GO:0008234">
    <property type="term" value="F:cysteine-type peptidase activity"/>
    <property type="evidence" value="ECO:0007669"/>
    <property type="project" value="UniProtKB-KW"/>
</dbReference>
<keyword evidence="2" id="KW-0645">Protease</keyword>
<dbReference type="Pfam" id="PF00877">
    <property type="entry name" value="NLPC_P60"/>
    <property type="match status" value="1"/>
</dbReference>
<evidence type="ECO:0000313" key="7">
    <source>
        <dbReference type="EMBL" id="RHA74281.1"/>
    </source>
</evidence>
<dbReference type="EMBL" id="QSFT01000025">
    <property type="protein sequence ID" value="RHA74281.1"/>
    <property type="molecule type" value="Genomic_DNA"/>
</dbReference>
<dbReference type="InterPro" id="IPR038765">
    <property type="entry name" value="Papain-like_cys_pep_sf"/>
</dbReference>
<comment type="similarity">
    <text evidence="1">Belongs to the peptidase C40 family.</text>
</comment>
<dbReference type="InterPro" id="IPR000064">
    <property type="entry name" value="NLP_P60_dom"/>
</dbReference>
<dbReference type="PANTHER" id="PTHR47360">
    <property type="entry name" value="MUREIN DD-ENDOPEPTIDASE MEPS/MUREIN LD-CARBOXYPEPTIDASE"/>
    <property type="match status" value="1"/>
</dbReference>
<organism evidence="7 8">
    <name type="scientific">Phocaeicola coprophilus</name>
    <dbReference type="NCBI Taxonomy" id="387090"/>
    <lineage>
        <taxon>Bacteria</taxon>
        <taxon>Pseudomonadati</taxon>
        <taxon>Bacteroidota</taxon>
        <taxon>Bacteroidia</taxon>
        <taxon>Bacteroidales</taxon>
        <taxon>Bacteroidaceae</taxon>
        <taxon>Phocaeicola</taxon>
    </lineage>
</organism>
<comment type="caution">
    <text evidence="7">The sequence shown here is derived from an EMBL/GenBank/DDBJ whole genome shotgun (WGS) entry which is preliminary data.</text>
</comment>
<evidence type="ECO:0000256" key="2">
    <source>
        <dbReference type="ARBA" id="ARBA00022670"/>
    </source>
</evidence>
<keyword evidence="4" id="KW-0378">Hydrolase</keyword>
<feature type="domain" description="NlpC/P60" evidence="6">
    <location>
        <begin position="38"/>
        <end position="163"/>
    </location>
</feature>
<evidence type="ECO:0000313" key="8">
    <source>
        <dbReference type="Proteomes" id="UP000283855"/>
    </source>
</evidence>
<dbReference type="PANTHER" id="PTHR47360:SF1">
    <property type="entry name" value="ENDOPEPTIDASE NLPC-RELATED"/>
    <property type="match status" value="1"/>
</dbReference>
<dbReference type="Proteomes" id="UP000283855">
    <property type="component" value="Unassembled WGS sequence"/>
</dbReference>
<dbReference type="SUPFAM" id="SSF54001">
    <property type="entry name" value="Cysteine proteinases"/>
    <property type="match status" value="1"/>
</dbReference>
<sequence>MLVMLLALLLASCGTRAPRYDYRQLAKAAVRLDMDIDAKDNHRLYIEVADWIGTPYRHGGTTRKGTDCSGFTSAVYKKVYRHKLKRSSEEQRTKNCRKVAKRNLKEGDLVFFHNGRKKRKATHVGIYLKDGRFVHASTSRGVIVSRLEEDYYRRCWMQGGRVKGI</sequence>
<dbReference type="AlphaFoldDB" id="A0A413SXP4"/>
<keyword evidence="3" id="KW-0732">Signal</keyword>